<dbReference type="EMBL" id="CAUWAG010000010">
    <property type="protein sequence ID" value="CAJ2508125.1"/>
    <property type="molecule type" value="Genomic_DNA"/>
</dbReference>
<dbReference type="Gene3D" id="1.25.40.90">
    <property type="match status" value="1"/>
</dbReference>
<feature type="compositionally biased region" description="Basic residues" evidence="1">
    <location>
        <begin position="362"/>
        <end position="391"/>
    </location>
</feature>
<dbReference type="InterPro" id="IPR006569">
    <property type="entry name" value="CID_dom"/>
</dbReference>
<evidence type="ECO:0000256" key="1">
    <source>
        <dbReference type="SAM" id="MobiDB-lite"/>
    </source>
</evidence>
<dbReference type="GO" id="GO:0048471">
    <property type="term" value="C:perinuclear region of cytoplasm"/>
    <property type="evidence" value="ECO:0007669"/>
    <property type="project" value="TreeGrafter"/>
</dbReference>
<dbReference type="AlphaFoldDB" id="A0AAI8VPL0"/>
<organism evidence="3 4">
    <name type="scientific">Anthostomella pinea</name>
    <dbReference type="NCBI Taxonomy" id="933095"/>
    <lineage>
        <taxon>Eukaryota</taxon>
        <taxon>Fungi</taxon>
        <taxon>Dikarya</taxon>
        <taxon>Ascomycota</taxon>
        <taxon>Pezizomycotina</taxon>
        <taxon>Sordariomycetes</taxon>
        <taxon>Xylariomycetidae</taxon>
        <taxon>Xylariales</taxon>
        <taxon>Xylariaceae</taxon>
        <taxon>Anthostomella</taxon>
    </lineage>
</organism>
<evidence type="ECO:0000259" key="2">
    <source>
        <dbReference type="PROSITE" id="PS51391"/>
    </source>
</evidence>
<feature type="region of interest" description="Disordered" evidence="1">
    <location>
        <begin position="469"/>
        <end position="500"/>
    </location>
</feature>
<dbReference type="PROSITE" id="PS51391">
    <property type="entry name" value="CID"/>
    <property type="match status" value="1"/>
</dbReference>
<gene>
    <name evidence="3" type="ORF">KHLLAP_LOCUS8593</name>
</gene>
<dbReference type="SMART" id="SM00582">
    <property type="entry name" value="RPR"/>
    <property type="match status" value="1"/>
</dbReference>
<feature type="compositionally biased region" description="Pro residues" evidence="1">
    <location>
        <begin position="435"/>
        <end position="449"/>
    </location>
</feature>
<evidence type="ECO:0000313" key="4">
    <source>
        <dbReference type="Proteomes" id="UP001295740"/>
    </source>
</evidence>
<protein>
    <submittedName>
        <fullName evidence="3">Uu.00g093110.m01.CDS01</fullName>
    </submittedName>
</protein>
<dbReference type="Proteomes" id="UP001295740">
    <property type="component" value="Unassembled WGS sequence"/>
</dbReference>
<reference evidence="3" key="1">
    <citation type="submission" date="2023-10" db="EMBL/GenBank/DDBJ databases">
        <authorList>
            <person name="Hackl T."/>
        </authorList>
    </citation>
    <scope>NUCLEOTIDE SEQUENCE</scope>
</reference>
<dbReference type="InterPro" id="IPR008942">
    <property type="entry name" value="ENTH_VHS"/>
</dbReference>
<dbReference type="Pfam" id="PF04818">
    <property type="entry name" value="CID"/>
    <property type="match status" value="1"/>
</dbReference>
<feature type="domain" description="CID" evidence="2">
    <location>
        <begin position="25"/>
        <end position="180"/>
    </location>
</feature>
<dbReference type="GO" id="GO:0006874">
    <property type="term" value="P:intracellular calcium ion homeostasis"/>
    <property type="evidence" value="ECO:0007669"/>
    <property type="project" value="TreeGrafter"/>
</dbReference>
<sequence>MASPQLAIAKVSFSAVLLRPDPTSCTRSDIDDFVRQLDATISRCSPPNVQKCKQWMLSNLAHSPARVAAMGKYLVALANSFVADVTSTRQSREPSSKRKRLHILYILNDVLYHAHVRDRDPGFTVKLEPAVADLVQSAAAFSNCPRHTKKVLDLLDIWNENRHFSQDFISKLRTIAQEAPLSRDAISKATGPANGTTSTKYSRGTPFIMPTMHGDATAPWYDLPAANWLPVIEPNSIRPMNPDMIRPLQFAAGPADKQLIKAVQNLLADVDRIYTKEQSIGNDPAEDVDQLGQRIVLDEITGDIVSGETYYGWSRAFCERMKQRRKKKDGPDNERRGRSTSRSISRSRSRSRSSTPGSSRPAFKRRRMSTSRTPSRSRSRSNGRDRQRRRSYSSSRSRSPIRAPHLDRERSKSREYSPPPQPGTYVARYNNAINRPPPPNYPNPGPPMPQYQQSNFVPQAFNQPLAFAQFAVPPPPPPHYQGQWPPPPPPPPSAGGAPPTWLPGLAAIGGGKVVMAFNMEGVGEVTSEVKGIAEGGIGDEVAVAAFSVVFPIRTSFVVRNGLGISIGLSQWIDFFARCLMSQEPAFCRGLRTLLRH</sequence>
<dbReference type="PANTHER" id="PTHR12323:SF0">
    <property type="entry name" value="CALCIUM HOMEOSTASIS ENDOPLASMIC RETICULUM PROTEIN"/>
    <property type="match status" value="1"/>
</dbReference>
<feature type="compositionally biased region" description="Basic and acidic residues" evidence="1">
    <location>
        <begin position="404"/>
        <end position="415"/>
    </location>
</feature>
<keyword evidence="4" id="KW-1185">Reference proteome</keyword>
<feature type="region of interest" description="Disordered" evidence="1">
    <location>
        <begin position="322"/>
        <end position="454"/>
    </location>
</feature>
<feature type="compositionally biased region" description="Low complexity" evidence="1">
    <location>
        <begin position="352"/>
        <end position="361"/>
    </location>
</feature>
<proteinExistence type="predicted"/>
<evidence type="ECO:0000313" key="3">
    <source>
        <dbReference type="EMBL" id="CAJ2508125.1"/>
    </source>
</evidence>
<comment type="caution">
    <text evidence="3">The sequence shown here is derived from an EMBL/GenBank/DDBJ whole genome shotgun (WGS) entry which is preliminary data.</text>
</comment>
<name>A0AAI8VPL0_9PEZI</name>
<dbReference type="PANTHER" id="PTHR12323">
    <property type="entry name" value="SR-RELATED CTD ASSOCIATED FACTOR 6"/>
    <property type="match status" value="1"/>
</dbReference>
<feature type="compositionally biased region" description="Pro residues" evidence="1">
    <location>
        <begin position="472"/>
        <end position="493"/>
    </location>
</feature>
<accession>A0AAI8VPL0</accession>